<sequence length="653" mass="70594">MAGDGHAGLRDGPRAQARFADPYGIAVDAAGVIYISDGGDSNRIRRLRPDGQVDSLSGGVEGFRDGPLAEAAFHTPSGLAVDAQGNLFVADTGNHAIRKISPQGQVSTVAGNGQPGFRDGPAEQARFNGPLGVAVGRDGSVYVADSYNDRIRVISPAGQVRTLAGSAWPGDQDGPGAKARFDTPTALVVDEQDRVWVLDSRNDAVRLVQPDGTVSTFVRGDDEDEDELLRRPLSLTRSHDGYLYVGVLRRGALLQIAPDGRVHRLSGGPQAHLSRPAALALTPRGELLVTDAASFRIHRLSWGQGEPEDASTAPRADVGPAPDLALPRTEGRWPLLPQHSWHEVVGTPGEVRGRRGGDARDHLHEGLDVKGDVGELVVAMADAKVSSPLANWAYGSNAEGLSLDRLAYIHIRVGRDKRGQLLNGRQFQLVLDAAGRPERIRVRRGTRFAAGDALGSINPMAHVHINLGTGGYHRNPLQLGFAGFSDQQPPLIEGIEVFDAAGRRLRQLEQGRLRLPADWRELQFVVDAWDQVDGNEERRRLGLHSLGYQLLHEDGRPVAGFEQPRMTLDFSRLPVDDRAVKQAYAARSGVTVHGSAFTRFRYQLGAQVRDGLSSPSALLDAPLPPGDYLLRVIARDQQGNEALLRRDLALRGR</sequence>
<dbReference type="SUPFAM" id="SSF101898">
    <property type="entry name" value="NHL repeat"/>
    <property type="match status" value="1"/>
</dbReference>
<dbReference type="Gene3D" id="2.70.70.10">
    <property type="entry name" value="Glucose Permease (Domain IIA)"/>
    <property type="match status" value="1"/>
</dbReference>
<organism evidence="3 4">
    <name type="scientific">Kinneretia aquatilis</name>
    <dbReference type="NCBI Taxonomy" id="2070761"/>
    <lineage>
        <taxon>Bacteria</taxon>
        <taxon>Pseudomonadati</taxon>
        <taxon>Pseudomonadota</taxon>
        <taxon>Betaproteobacteria</taxon>
        <taxon>Burkholderiales</taxon>
        <taxon>Sphaerotilaceae</taxon>
        <taxon>Roseateles</taxon>
    </lineage>
</organism>
<protein>
    <submittedName>
        <fullName evidence="3">Gluconolaconase</fullName>
    </submittedName>
</protein>
<dbReference type="PANTHER" id="PTHR13833:SF71">
    <property type="entry name" value="NHL DOMAIN-CONTAINING PROTEIN"/>
    <property type="match status" value="1"/>
</dbReference>
<dbReference type="Proteomes" id="UP000235916">
    <property type="component" value="Unassembled WGS sequence"/>
</dbReference>
<dbReference type="Pfam" id="PF01436">
    <property type="entry name" value="NHL"/>
    <property type="match status" value="2"/>
</dbReference>
<dbReference type="InterPro" id="IPR011055">
    <property type="entry name" value="Dup_hybrid_motif"/>
</dbReference>
<dbReference type="InterPro" id="IPR011042">
    <property type="entry name" value="6-blade_b-propeller_TolB-like"/>
</dbReference>
<keyword evidence="1" id="KW-0677">Repeat</keyword>
<name>A0A2N8KT87_9BURK</name>
<dbReference type="Gene3D" id="2.120.10.30">
    <property type="entry name" value="TolB, C-terminal domain"/>
    <property type="match status" value="2"/>
</dbReference>
<evidence type="ECO:0000313" key="3">
    <source>
        <dbReference type="EMBL" id="PND36661.1"/>
    </source>
</evidence>
<dbReference type="EMBL" id="POSP01000004">
    <property type="protein sequence ID" value="PND36661.1"/>
    <property type="molecule type" value="Genomic_DNA"/>
</dbReference>
<dbReference type="OrthoDB" id="9774579at2"/>
<dbReference type="PANTHER" id="PTHR13833">
    <property type="match status" value="1"/>
</dbReference>
<dbReference type="PROSITE" id="PS51125">
    <property type="entry name" value="NHL"/>
    <property type="match status" value="2"/>
</dbReference>
<dbReference type="InterPro" id="IPR001258">
    <property type="entry name" value="NHL_repeat"/>
</dbReference>
<gene>
    <name evidence="3" type="ORF">C1O66_21815</name>
</gene>
<proteinExistence type="predicted"/>
<dbReference type="CDD" id="cd14953">
    <property type="entry name" value="NHL_like_1"/>
    <property type="match status" value="1"/>
</dbReference>
<feature type="repeat" description="NHL" evidence="2">
    <location>
        <begin position="73"/>
        <end position="103"/>
    </location>
</feature>
<comment type="caution">
    <text evidence="3">The sequence shown here is derived from an EMBL/GenBank/DDBJ whole genome shotgun (WGS) entry which is preliminary data.</text>
</comment>
<dbReference type="AlphaFoldDB" id="A0A2N8KT87"/>
<feature type="repeat" description="NHL" evidence="2">
    <location>
        <begin position="127"/>
        <end position="157"/>
    </location>
</feature>
<evidence type="ECO:0000313" key="4">
    <source>
        <dbReference type="Proteomes" id="UP000235916"/>
    </source>
</evidence>
<accession>A0A2N8KT87</accession>
<evidence type="ECO:0000256" key="1">
    <source>
        <dbReference type="ARBA" id="ARBA00022737"/>
    </source>
</evidence>
<reference evidence="3 4" key="1">
    <citation type="submission" date="2018-01" db="EMBL/GenBank/DDBJ databases">
        <title>Draft genome sequence of Paucibacter aquatile CR182 isolated from freshwater of the Nakdong River.</title>
        <authorList>
            <person name="Choi A."/>
            <person name="Chung E.J."/>
        </authorList>
    </citation>
    <scope>NUCLEOTIDE SEQUENCE [LARGE SCALE GENOMIC DNA]</scope>
    <source>
        <strain evidence="3 4">CR182</strain>
    </source>
</reference>
<evidence type="ECO:0000256" key="2">
    <source>
        <dbReference type="PROSITE-ProRule" id="PRU00504"/>
    </source>
</evidence>
<keyword evidence="4" id="KW-1185">Reference proteome</keyword>